<dbReference type="EMBL" id="BK032510">
    <property type="protein sequence ID" value="DAF43757.1"/>
    <property type="molecule type" value="Genomic_DNA"/>
</dbReference>
<keyword evidence="1" id="KW-0472">Membrane</keyword>
<evidence type="ECO:0000256" key="1">
    <source>
        <dbReference type="SAM" id="Phobius"/>
    </source>
</evidence>
<name>A0A8S5RYF4_9CAUD</name>
<evidence type="ECO:0000313" key="2">
    <source>
        <dbReference type="EMBL" id="DAF43757.1"/>
    </source>
</evidence>
<reference evidence="2" key="1">
    <citation type="journal article" date="2021" name="Proc. Natl. Acad. Sci. U.S.A.">
        <title>A Catalog of Tens of Thousands of Viruses from Human Metagenomes Reveals Hidden Associations with Chronic Diseases.</title>
        <authorList>
            <person name="Tisza M.J."/>
            <person name="Buck C.B."/>
        </authorList>
    </citation>
    <scope>NUCLEOTIDE SEQUENCE</scope>
    <source>
        <strain evidence="2">CtNQV2</strain>
    </source>
</reference>
<protein>
    <submittedName>
        <fullName evidence="2">Uncharacterized protein</fullName>
    </submittedName>
</protein>
<keyword evidence="1" id="KW-1133">Transmembrane helix</keyword>
<organism evidence="2">
    <name type="scientific">Myoviridae sp. ctNQV2</name>
    <dbReference type="NCBI Taxonomy" id="2827683"/>
    <lineage>
        <taxon>Viruses</taxon>
        <taxon>Duplodnaviria</taxon>
        <taxon>Heunggongvirae</taxon>
        <taxon>Uroviricota</taxon>
        <taxon>Caudoviricetes</taxon>
    </lineage>
</organism>
<sequence length="96" mass="11452">MLLLLECLLIYFLYLFVYGGYMRYMVYGKIFLIGLKMKRIPNVTPLLKNNQELLAKLNNITKVSFLDKNGIIWKPFSSGKWFGRTAYWNKKLLKYE</sequence>
<accession>A0A8S5RYF4</accession>
<keyword evidence="1" id="KW-0812">Transmembrane</keyword>
<feature type="transmembrane region" description="Helical" evidence="1">
    <location>
        <begin position="12"/>
        <end position="32"/>
    </location>
</feature>
<proteinExistence type="predicted"/>